<accession>A0A5E4XFM2</accession>
<evidence type="ECO:0000313" key="2">
    <source>
        <dbReference type="Proteomes" id="UP000382577"/>
    </source>
</evidence>
<reference evidence="1 2" key="1">
    <citation type="submission" date="2019-08" db="EMBL/GenBank/DDBJ databases">
        <authorList>
            <person name="Peeters C."/>
        </authorList>
    </citation>
    <scope>NUCLEOTIDE SEQUENCE [LARGE SCALE GENOMIC DNA]</scope>
    <source>
        <strain evidence="1 2">LMG 31113</strain>
    </source>
</reference>
<organism evidence="1 2">
    <name type="scientific">Pandoraea fibrosis</name>
    <dbReference type="NCBI Taxonomy" id="1891094"/>
    <lineage>
        <taxon>Bacteria</taxon>
        <taxon>Pseudomonadati</taxon>
        <taxon>Pseudomonadota</taxon>
        <taxon>Betaproteobacteria</taxon>
        <taxon>Burkholderiales</taxon>
        <taxon>Burkholderiaceae</taxon>
        <taxon>Pandoraea</taxon>
    </lineage>
</organism>
<dbReference type="Pfam" id="PF06995">
    <property type="entry name" value="Phage_P2_GpU"/>
    <property type="match status" value="1"/>
</dbReference>
<dbReference type="InterPro" id="IPR016912">
    <property type="entry name" value="Phage_P2_GpU"/>
</dbReference>
<evidence type="ECO:0000313" key="1">
    <source>
        <dbReference type="EMBL" id="VVE34985.1"/>
    </source>
</evidence>
<dbReference type="EMBL" id="CABPRW010000009">
    <property type="protein sequence ID" value="VVE34985.1"/>
    <property type="molecule type" value="Genomic_DNA"/>
</dbReference>
<sequence length="152" mass="17207">MNIADNLVGMLPQPLVYDVFMALGDYRFCISTAAYDTFRRESRWTWATLGRMGRVPARQYTGKGDDTITLEGTIYPHFRGGFRQIQAMRREADKGEPLLMVDSNGVVHGFWCITTVSETATPLTRGGMPLKQRFSLTLEYYGETYPDTDDAT</sequence>
<dbReference type="Proteomes" id="UP000382577">
    <property type="component" value="Unassembled WGS sequence"/>
</dbReference>
<name>A0A5E4XFM2_9BURK</name>
<proteinExistence type="predicted"/>
<dbReference type="InterPro" id="IPR009734">
    <property type="entry name" value="Myoviridae_GpU"/>
</dbReference>
<gene>
    <name evidence="1" type="ORF">PFI31113_03812</name>
</gene>
<dbReference type="PIRSF" id="PIRSF029208">
    <property type="entry name" value="Phage_tail_GPU"/>
    <property type="match status" value="1"/>
</dbReference>
<dbReference type="RefSeq" id="WP_224786241.1">
    <property type="nucleotide sequence ID" value="NZ_CABPRW010000009.1"/>
</dbReference>
<dbReference type="AlphaFoldDB" id="A0A5E4XFM2"/>
<protein>
    <submittedName>
        <fullName evidence="1">Oxidoreductase</fullName>
    </submittedName>
</protein>